<accession>A0A6I2PX37</accession>
<sequence length="516" mass="58444">MNKIKSILSKCFLLGIFFLGTIACSDYLNEDNRSAITQENYFQNANQAQTAVNGVYSGLNVLLTRVNYGESPFISIELPVGHAKTLGQNANNNNMIQQRSASIEGVFFTVWSGFYKAIANANMCITNLPTVDMDSAEKSKLLGEVLFLRAFYYYYLVRLYGDIPCITEVISTNSPDFYPKRSSVADIYDKIIIPDLLEAEKTSLPDYDASGRVCKGMVKSLLASVYLTTAGHPLNRSANYELARDKAFEVISGVPNQYPYTLFDNYAYLHDREHKIQQELILQVQVEIGTNDQGTSGIAQLIIPEKCGISKFPDEYGALTVRDEFVQSYEKGDRRANLTLGETNTFFFNTYEKDGTPISFSPIGLYKYWLEEAAGNNGDQKSDENYTLLRYPEVLLIYAEASNEVSGPSQAAVEQIKKIRDRAGLSTPDAGTFTKDSFREFIWKERYHELAFENKAYFDILRTWKAYDLKNNRFVDAFTFQNESGVTFKKQYLNWPIPSIEINTNPNLNPQNEGWS</sequence>
<dbReference type="RefSeq" id="WP_005860143.1">
    <property type="nucleotide sequence ID" value="NZ_CP051672.1"/>
</dbReference>
<dbReference type="GO" id="GO:0009279">
    <property type="term" value="C:cell outer membrane"/>
    <property type="evidence" value="ECO:0007669"/>
    <property type="project" value="UniProtKB-SubCell"/>
</dbReference>
<evidence type="ECO:0000256" key="5">
    <source>
        <dbReference type="ARBA" id="ARBA00023237"/>
    </source>
</evidence>
<dbReference type="Pfam" id="PF07980">
    <property type="entry name" value="SusD_RagB"/>
    <property type="match status" value="1"/>
</dbReference>
<dbReference type="EMBL" id="WKMO01000001">
    <property type="protein sequence ID" value="MSB71778.1"/>
    <property type="molecule type" value="Genomic_DNA"/>
</dbReference>
<evidence type="ECO:0000256" key="2">
    <source>
        <dbReference type="ARBA" id="ARBA00006275"/>
    </source>
</evidence>
<dbReference type="EMBL" id="CP051672">
    <property type="protein sequence ID" value="QJE29874.1"/>
    <property type="molecule type" value="Genomic_DNA"/>
</dbReference>
<organism evidence="10 12">
    <name type="scientific">Parabacteroides distasonis</name>
    <dbReference type="NCBI Taxonomy" id="823"/>
    <lineage>
        <taxon>Bacteria</taxon>
        <taxon>Pseudomonadati</taxon>
        <taxon>Bacteroidota</taxon>
        <taxon>Bacteroidia</taxon>
        <taxon>Bacteroidales</taxon>
        <taxon>Tannerellaceae</taxon>
        <taxon>Parabacteroides</taxon>
    </lineage>
</organism>
<dbReference type="InterPro" id="IPR011990">
    <property type="entry name" value="TPR-like_helical_dom_sf"/>
</dbReference>
<dbReference type="Proteomes" id="UP000501982">
    <property type="component" value="Chromosome"/>
</dbReference>
<evidence type="ECO:0000259" key="7">
    <source>
        <dbReference type="Pfam" id="PF07980"/>
    </source>
</evidence>
<dbReference type="InterPro" id="IPR012944">
    <property type="entry name" value="SusD_RagB_dom"/>
</dbReference>
<keyword evidence="4" id="KW-0472">Membrane</keyword>
<feature type="domain" description="SusD-like N-terminal" evidence="8">
    <location>
        <begin position="84"/>
        <end position="227"/>
    </location>
</feature>
<evidence type="ECO:0000313" key="9">
    <source>
        <dbReference type="EMBL" id="MSB71778.1"/>
    </source>
</evidence>
<comment type="similarity">
    <text evidence="2">Belongs to the SusD family.</text>
</comment>
<evidence type="ECO:0000256" key="1">
    <source>
        <dbReference type="ARBA" id="ARBA00004442"/>
    </source>
</evidence>
<reference evidence="10 12" key="2">
    <citation type="submission" date="2020-04" db="EMBL/GenBank/DDBJ databases">
        <title>Complete Genomes and Methylome analysis of CBBP consortium that reverse antibiotic-induced susceptibility to vancomycin-resistant Enterococcus faecium infection.</title>
        <authorList>
            <person name="Fomenkov A."/>
            <person name="Zhang Z."/>
            <person name="Pamer E."/>
            <person name="Roberts R.J."/>
        </authorList>
    </citation>
    <scope>NUCLEOTIDE SEQUENCE [LARGE SCALE GENOMIC DNA]</scope>
    <source>
        <strain evidence="12">CBBP</strain>
        <strain evidence="10">CBBP-1</strain>
    </source>
</reference>
<feature type="signal peptide" evidence="6">
    <location>
        <begin position="1"/>
        <end position="23"/>
    </location>
</feature>
<name>A0A6I2PX37_PARDI</name>
<evidence type="ECO:0000256" key="6">
    <source>
        <dbReference type="SAM" id="SignalP"/>
    </source>
</evidence>
<proteinExistence type="inferred from homology"/>
<dbReference type="SUPFAM" id="SSF48452">
    <property type="entry name" value="TPR-like"/>
    <property type="match status" value="1"/>
</dbReference>
<evidence type="ECO:0000256" key="3">
    <source>
        <dbReference type="ARBA" id="ARBA00022729"/>
    </source>
</evidence>
<dbReference type="Gene3D" id="1.25.40.390">
    <property type="match status" value="1"/>
</dbReference>
<dbReference type="Pfam" id="PF14322">
    <property type="entry name" value="SusD-like_3"/>
    <property type="match status" value="1"/>
</dbReference>
<dbReference type="AlphaFoldDB" id="A0A6I2PX37"/>
<comment type="subcellular location">
    <subcellularLocation>
        <location evidence="1">Cell outer membrane</location>
    </subcellularLocation>
</comment>
<gene>
    <name evidence="9" type="ORF">GKD70_00460</name>
    <name evidence="10" type="ORF">HHO38_16915</name>
</gene>
<evidence type="ECO:0000313" key="11">
    <source>
        <dbReference type="Proteomes" id="UP000441609"/>
    </source>
</evidence>
<evidence type="ECO:0000259" key="8">
    <source>
        <dbReference type="Pfam" id="PF14322"/>
    </source>
</evidence>
<keyword evidence="5" id="KW-0998">Cell outer membrane</keyword>
<dbReference type="InterPro" id="IPR033985">
    <property type="entry name" value="SusD-like_N"/>
</dbReference>
<evidence type="ECO:0000256" key="4">
    <source>
        <dbReference type="ARBA" id="ARBA00023136"/>
    </source>
</evidence>
<protein>
    <submittedName>
        <fullName evidence="10">RagB/SusD family nutrient uptake outer membrane protein</fullName>
    </submittedName>
</protein>
<evidence type="ECO:0000313" key="10">
    <source>
        <dbReference type="EMBL" id="QJE29874.1"/>
    </source>
</evidence>
<evidence type="ECO:0000313" key="12">
    <source>
        <dbReference type="Proteomes" id="UP000501982"/>
    </source>
</evidence>
<keyword evidence="3 6" id="KW-0732">Signal</keyword>
<feature type="chain" id="PRO_5039868977" evidence="6">
    <location>
        <begin position="24"/>
        <end position="516"/>
    </location>
</feature>
<dbReference type="PROSITE" id="PS51257">
    <property type="entry name" value="PROKAR_LIPOPROTEIN"/>
    <property type="match status" value="1"/>
</dbReference>
<feature type="domain" description="RagB/SusD" evidence="7">
    <location>
        <begin position="356"/>
        <end position="515"/>
    </location>
</feature>
<dbReference type="Proteomes" id="UP000441609">
    <property type="component" value="Unassembled WGS sequence"/>
</dbReference>
<reference evidence="9 11" key="1">
    <citation type="journal article" date="2019" name="Nat. Med.">
        <title>A library of human gut bacterial isolates paired with longitudinal multiomics data enables mechanistic microbiome research.</title>
        <authorList>
            <person name="Poyet M."/>
            <person name="Groussin M."/>
            <person name="Gibbons S.M."/>
            <person name="Avila-Pacheco J."/>
            <person name="Jiang X."/>
            <person name="Kearney S.M."/>
            <person name="Perrotta A.R."/>
            <person name="Berdy B."/>
            <person name="Zhao S."/>
            <person name="Lieberman T.D."/>
            <person name="Swanson P.K."/>
            <person name="Smith M."/>
            <person name="Roesemann S."/>
            <person name="Alexander J.E."/>
            <person name="Rich S.A."/>
            <person name="Livny J."/>
            <person name="Vlamakis H."/>
            <person name="Clish C."/>
            <person name="Bullock K."/>
            <person name="Deik A."/>
            <person name="Scott J."/>
            <person name="Pierce K.A."/>
            <person name="Xavier R.J."/>
            <person name="Alm E.J."/>
        </authorList>
    </citation>
    <scope>NUCLEOTIDE SEQUENCE [LARGE SCALE GENOMIC DNA]</scope>
    <source>
        <strain evidence="9 11">BIOML-A20</strain>
    </source>
</reference>